<gene>
    <name evidence="1" type="ORF">LY56_02781</name>
</gene>
<evidence type="ECO:0000313" key="1">
    <source>
        <dbReference type="EMBL" id="PZX39402.1"/>
    </source>
</evidence>
<comment type="caution">
    <text evidence="1">The sequence shown here is derived from an EMBL/GenBank/DDBJ whole genome shotgun (WGS) entry which is preliminary data.</text>
</comment>
<dbReference type="AlphaFoldDB" id="A0A2W7RN41"/>
<protein>
    <submittedName>
        <fullName evidence="1">Uncharacterized protein</fullName>
    </submittedName>
</protein>
<accession>A0A2W7RN41</accession>
<keyword evidence="2" id="KW-1185">Reference proteome</keyword>
<organism evidence="1 2">
    <name type="scientific">Roseinatronobacter thiooxidans</name>
    <dbReference type="NCBI Taxonomy" id="121821"/>
    <lineage>
        <taxon>Bacteria</taxon>
        <taxon>Pseudomonadati</taxon>
        <taxon>Pseudomonadota</taxon>
        <taxon>Alphaproteobacteria</taxon>
        <taxon>Rhodobacterales</taxon>
        <taxon>Paracoccaceae</taxon>
        <taxon>Roseinatronobacter</taxon>
    </lineage>
</organism>
<evidence type="ECO:0000313" key="2">
    <source>
        <dbReference type="Proteomes" id="UP000249364"/>
    </source>
</evidence>
<reference evidence="1 2" key="1">
    <citation type="submission" date="2018-06" db="EMBL/GenBank/DDBJ databases">
        <title>Genomic Encyclopedia of Archaeal and Bacterial Type Strains, Phase II (KMG-II): from individual species to whole genera.</title>
        <authorList>
            <person name="Goeker M."/>
        </authorList>
    </citation>
    <scope>NUCLEOTIDE SEQUENCE [LARGE SCALE GENOMIC DNA]</scope>
    <source>
        <strain evidence="1 2">DSM 13087</strain>
    </source>
</reference>
<dbReference type="STRING" id="121821.GCA_001870675_00463"/>
<dbReference type="EMBL" id="QKZQ01000014">
    <property type="protein sequence ID" value="PZX39402.1"/>
    <property type="molecule type" value="Genomic_DNA"/>
</dbReference>
<proteinExistence type="predicted"/>
<name>A0A2W7RN41_9RHOB</name>
<sequence>MNTTFDCGMHQVSQIFDVAFVGLEVCTRDCSNTGSFGLHVIDRW</sequence>
<dbReference type="Proteomes" id="UP000249364">
    <property type="component" value="Unassembled WGS sequence"/>
</dbReference>